<gene>
    <name evidence="7" type="ORF">CEXT_163301</name>
</gene>
<feature type="compositionally biased region" description="Polar residues" evidence="5">
    <location>
        <begin position="85"/>
        <end position="95"/>
    </location>
</feature>
<dbReference type="GO" id="GO:0030527">
    <property type="term" value="F:structural constituent of chromatin"/>
    <property type="evidence" value="ECO:0007669"/>
    <property type="project" value="InterPro"/>
</dbReference>
<evidence type="ECO:0000313" key="8">
    <source>
        <dbReference type="Proteomes" id="UP001054945"/>
    </source>
</evidence>
<comment type="subcellular location">
    <subcellularLocation>
        <location evidence="4">Nucleus</location>
    </subcellularLocation>
</comment>
<evidence type="ECO:0000256" key="4">
    <source>
        <dbReference type="RuleBase" id="RU003894"/>
    </source>
</evidence>
<dbReference type="GO" id="GO:0000786">
    <property type="term" value="C:nucleosome"/>
    <property type="evidence" value="ECO:0007669"/>
    <property type="project" value="InterPro"/>
</dbReference>
<evidence type="ECO:0000256" key="5">
    <source>
        <dbReference type="SAM" id="MobiDB-lite"/>
    </source>
</evidence>
<sequence>MAVTAITILKERGGSSLQAIKKHIASKHMVDMDCLTPFIRKFLKSAVAARTLVYTSGKGANGSFKFSASGQKQKNPKKVVKKGSDSCQESKTPVKNATKPKSKLEKKKPAAAKKAAVGKNSERAKSPKKVKATKPEKLKTPKKLLPKKQLKNKW</sequence>
<dbReference type="PROSITE" id="PS51504">
    <property type="entry name" value="H15"/>
    <property type="match status" value="1"/>
</dbReference>
<comment type="caution">
    <text evidence="7">The sequence shown here is derived from an EMBL/GenBank/DDBJ whole genome shotgun (WGS) entry which is preliminary data.</text>
</comment>
<comment type="similarity">
    <text evidence="4">Belongs to the histone H1/H5 family.</text>
</comment>
<dbReference type="SUPFAM" id="SSF46785">
    <property type="entry name" value="Winged helix' DNA-binding domain"/>
    <property type="match status" value="1"/>
</dbReference>
<reference evidence="7 8" key="1">
    <citation type="submission" date="2021-06" db="EMBL/GenBank/DDBJ databases">
        <title>Caerostris extrusa draft genome.</title>
        <authorList>
            <person name="Kono N."/>
            <person name="Arakawa K."/>
        </authorList>
    </citation>
    <scope>NUCLEOTIDE SEQUENCE [LARGE SCALE GENOMIC DNA]</scope>
</reference>
<proteinExistence type="inferred from homology"/>
<protein>
    <submittedName>
        <fullName evidence="7">Histone H1, orphon</fullName>
    </submittedName>
</protein>
<evidence type="ECO:0000256" key="3">
    <source>
        <dbReference type="ARBA" id="ARBA00023242"/>
    </source>
</evidence>
<keyword evidence="8" id="KW-1185">Reference proteome</keyword>
<feature type="compositionally biased region" description="Basic residues" evidence="5">
    <location>
        <begin position="98"/>
        <end position="111"/>
    </location>
</feature>
<comment type="function">
    <text evidence="1">Histones H1 are necessary for the condensation of nucleosome chains into higher-order structures.</text>
</comment>
<name>A0AAV4U0A1_CAEEX</name>
<evidence type="ECO:0000256" key="2">
    <source>
        <dbReference type="ARBA" id="ARBA00023125"/>
    </source>
</evidence>
<evidence type="ECO:0000313" key="7">
    <source>
        <dbReference type="EMBL" id="GIY51181.1"/>
    </source>
</evidence>
<dbReference type="Gene3D" id="1.10.10.10">
    <property type="entry name" value="Winged helix-like DNA-binding domain superfamily/Winged helix DNA-binding domain"/>
    <property type="match status" value="1"/>
</dbReference>
<evidence type="ECO:0000259" key="6">
    <source>
        <dbReference type="PROSITE" id="PS51504"/>
    </source>
</evidence>
<dbReference type="InterPro" id="IPR005819">
    <property type="entry name" value="H1/H5"/>
</dbReference>
<dbReference type="GO" id="GO:0006334">
    <property type="term" value="P:nucleosome assembly"/>
    <property type="evidence" value="ECO:0007669"/>
    <property type="project" value="InterPro"/>
</dbReference>
<dbReference type="GO" id="GO:0003677">
    <property type="term" value="F:DNA binding"/>
    <property type="evidence" value="ECO:0007669"/>
    <property type="project" value="UniProtKB-KW"/>
</dbReference>
<dbReference type="AlphaFoldDB" id="A0AAV4U0A1"/>
<feature type="domain" description="H15" evidence="6">
    <location>
        <begin position="1"/>
        <end position="68"/>
    </location>
</feature>
<dbReference type="PRINTS" id="PR00624">
    <property type="entry name" value="HISTONEH5"/>
</dbReference>
<dbReference type="Pfam" id="PF00538">
    <property type="entry name" value="Linker_histone"/>
    <property type="match status" value="1"/>
</dbReference>
<keyword evidence="3 4" id="KW-0539">Nucleus</keyword>
<dbReference type="InterPro" id="IPR005818">
    <property type="entry name" value="Histone_H1/H5_H15"/>
</dbReference>
<dbReference type="CDD" id="cd00073">
    <property type="entry name" value="H15"/>
    <property type="match status" value="1"/>
</dbReference>
<feature type="compositionally biased region" description="Basic residues" evidence="5">
    <location>
        <begin position="140"/>
        <end position="154"/>
    </location>
</feature>
<dbReference type="SMART" id="SM00526">
    <property type="entry name" value="H15"/>
    <property type="match status" value="1"/>
</dbReference>
<evidence type="ECO:0000256" key="1">
    <source>
        <dbReference type="ARBA" id="ARBA00002809"/>
    </source>
</evidence>
<keyword evidence="4" id="KW-0158">Chromosome</keyword>
<accession>A0AAV4U0A1</accession>
<feature type="region of interest" description="Disordered" evidence="5">
    <location>
        <begin position="57"/>
        <end position="154"/>
    </location>
</feature>
<dbReference type="Proteomes" id="UP001054945">
    <property type="component" value="Unassembled WGS sequence"/>
</dbReference>
<dbReference type="InterPro" id="IPR036390">
    <property type="entry name" value="WH_DNA-bd_sf"/>
</dbReference>
<dbReference type="EMBL" id="BPLR01012079">
    <property type="protein sequence ID" value="GIY51181.1"/>
    <property type="molecule type" value="Genomic_DNA"/>
</dbReference>
<dbReference type="InterPro" id="IPR036388">
    <property type="entry name" value="WH-like_DNA-bd_sf"/>
</dbReference>
<dbReference type="GO" id="GO:0005634">
    <property type="term" value="C:nucleus"/>
    <property type="evidence" value="ECO:0007669"/>
    <property type="project" value="UniProtKB-SubCell"/>
</dbReference>
<organism evidence="7 8">
    <name type="scientific">Caerostris extrusa</name>
    <name type="common">Bark spider</name>
    <name type="synonym">Caerostris bankana</name>
    <dbReference type="NCBI Taxonomy" id="172846"/>
    <lineage>
        <taxon>Eukaryota</taxon>
        <taxon>Metazoa</taxon>
        <taxon>Ecdysozoa</taxon>
        <taxon>Arthropoda</taxon>
        <taxon>Chelicerata</taxon>
        <taxon>Arachnida</taxon>
        <taxon>Araneae</taxon>
        <taxon>Araneomorphae</taxon>
        <taxon>Entelegynae</taxon>
        <taxon>Araneoidea</taxon>
        <taxon>Araneidae</taxon>
        <taxon>Caerostris</taxon>
    </lineage>
</organism>
<keyword evidence="2 4" id="KW-0238">DNA-binding</keyword>